<keyword evidence="3" id="KW-1185">Reference proteome</keyword>
<feature type="transmembrane region" description="Helical" evidence="1">
    <location>
        <begin position="67"/>
        <end position="90"/>
    </location>
</feature>
<keyword evidence="1" id="KW-0472">Membrane</keyword>
<evidence type="ECO:0000313" key="3">
    <source>
        <dbReference type="Proteomes" id="UP000766698"/>
    </source>
</evidence>
<evidence type="ECO:0000313" key="2">
    <source>
        <dbReference type="EMBL" id="MBB1242597.1"/>
    </source>
</evidence>
<dbReference type="Proteomes" id="UP000766698">
    <property type="component" value="Unassembled WGS sequence"/>
</dbReference>
<protein>
    <recommendedName>
        <fullName evidence="4">ATP synthase protein I</fullName>
    </recommendedName>
</protein>
<sequence>MQSNDARILRGAAIPTALTGLIGVGVSGAVAGGQGALGAAVGTVLVLLFFTAGLHGLGIVGRKWPELLMGAGLLVYTTQIFALLIALFIFRDADYLNGRALGFTALACALVWPAAQAWMQTRVKTLYVDTDGPSADGGKGSGA</sequence>
<keyword evidence="1" id="KW-0812">Transmembrane</keyword>
<comment type="caution">
    <text evidence="2">The sequence shown here is derived from an EMBL/GenBank/DDBJ whole genome shotgun (WGS) entry which is preliminary data.</text>
</comment>
<feature type="transmembrane region" description="Helical" evidence="1">
    <location>
        <begin position="12"/>
        <end position="31"/>
    </location>
</feature>
<accession>A0ABR6EBY5</accession>
<organism evidence="2 3">
    <name type="scientific">Streptomyces durbertensis</name>
    <dbReference type="NCBI Taxonomy" id="2448886"/>
    <lineage>
        <taxon>Bacteria</taxon>
        <taxon>Bacillati</taxon>
        <taxon>Actinomycetota</taxon>
        <taxon>Actinomycetes</taxon>
        <taxon>Kitasatosporales</taxon>
        <taxon>Streptomycetaceae</taxon>
        <taxon>Streptomyces</taxon>
    </lineage>
</organism>
<evidence type="ECO:0008006" key="4">
    <source>
        <dbReference type="Google" id="ProtNLM"/>
    </source>
</evidence>
<proteinExistence type="predicted"/>
<reference evidence="3" key="1">
    <citation type="journal article" date="2020" name="Syst. Appl. Microbiol.">
        <title>Streptomyces alkaliterrae sp. nov., isolated from an alkaline soil, and emended descriptions of Streptomyces alkaliphilus, Streptomyces calidiresistens and Streptomyces durbertensis.</title>
        <authorList>
            <person name="Swiecimska M."/>
            <person name="Golinska P."/>
            <person name="Nouioui I."/>
            <person name="Wypij M."/>
            <person name="Rai M."/>
            <person name="Sangal V."/>
            <person name="Goodfellow M."/>
        </authorList>
    </citation>
    <scope>NUCLEOTIDE SEQUENCE [LARGE SCALE GENOMIC DNA]</scope>
    <source>
        <strain evidence="3">DSM 104538</strain>
    </source>
</reference>
<keyword evidence="1" id="KW-1133">Transmembrane helix</keyword>
<name>A0ABR6EBY5_9ACTN</name>
<feature type="transmembrane region" description="Helical" evidence="1">
    <location>
        <begin position="96"/>
        <end position="115"/>
    </location>
</feature>
<gene>
    <name evidence="2" type="ORF">GL263_03280</name>
</gene>
<evidence type="ECO:0000256" key="1">
    <source>
        <dbReference type="SAM" id="Phobius"/>
    </source>
</evidence>
<feature type="transmembrane region" description="Helical" evidence="1">
    <location>
        <begin position="37"/>
        <end position="60"/>
    </location>
</feature>
<dbReference type="EMBL" id="WMLF01000026">
    <property type="protein sequence ID" value="MBB1242597.1"/>
    <property type="molecule type" value="Genomic_DNA"/>
</dbReference>
<dbReference type="RefSeq" id="WP_182854021.1">
    <property type="nucleotide sequence ID" value="NZ_WMLF01000026.1"/>
</dbReference>